<accession>A0A7G7W404</accession>
<sequence>MFSLNALRAAVAAAGLVALSLTGCQEKELVAPRPLRANTGTLEGRLQPLGTADSILLYASGGRHWSVAPDERTGLFRFSQLLPGEYTLSAIARADYEVTSAQVQTLRVKIDDTTRTTLTLPLAVRIRGTISWDLNGVSYSVPATYAEITPDKFILEGHTLPNANHESHSVALVISEGGPANAQPFTGAGTYGLGQSVYPYARYNFTRGVAFDEYTTMYTFQPVGTITVSQFDMAARTAAGRFEFVAARSLNGTGTTVMSQTITNGRFDITF</sequence>
<dbReference type="EMBL" id="CP060202">
    <property type="protein sequence ID" value="QNH61097.1"/>
    <property type="molecule type" value="Genomic_DNA"/>
</dbReference>
<organism evidence="1 2">
    <name type="scientific">Hymenobacter sediminicola</name>
    <dbReference type="NCBI Taxonomy" id="2761579"/>
    <lineage>
        <taxon>Bacteria</taxon>
        <taxon>Pseudomonadati</taxon>
        <taxon>Bacteroidota</taxon>
        <taxon>Cytophagia</taxon>
        <taxon>Cytophagales</taxon>
        <taxon>Hymenobacteraceae</taxon>
        <taxon>Hymenobacter</taxon>
    </lineage>
</organism>
<evidence type="ECO:0000313" key="1">
    <source>
        <dbReference type="EMBL" id="QNH61097.1"/>
    </source>
</evidence>
<evidence type="ECO:0000313" key="2">
    <source>
        <dbReference type="Proteomes" id="UP000515489"/>
    </source>
</evidence>
<reference evidence="1 2" key="1">
    <citation type="submission" date="2020-08" db="EMBL/GenBank/DDBJ databases">
        <title>Hymenobacter sp. S2-20-2 genome sequencing.</title>
        <authorList>
            <person name="Jin L."/>
        </authorList>
    </citation>
    <scope>NUCLEOTIDE SEQUENCE [LARGE SCALE GENOMIC DNA]</scope>
    <source>
        <strain evidence="1 2">S2-20-2</strain>
    </source>
</reference>
<dbReference type="KEGG" id="hsk:H4317_13055"/>
<name>A0A7G7W404_9BACT</name>
<dbReference type="RefSeq" id="WP_185887027.1">
    <property type="nucleotide sequence ID" value="NZ_CP060202.1"/>
</dbReference>
<dbReference type="AlphaFoldDB" id="A0A7G7W404"/>
<keyword evidence="2" id="KW-1185">Reference proteome</keyword>
<gene>
    <name evidence="1" type="ORF">H4317_13055</name>
</gene>
<protein>
    <submittedName>
        <fullName evidence="1">Uncharacterized protein</fullName>
    </submittedName>
</protein>
<dbReference type="Proteomes" id="UP000515489">
    <property type="component" value="Chromosome"/>
</dbReference>
<proteinExistence type="predicted"/>